<gene>
    <name evidence="2" type="ORF">R1sor_012856</name>
</gene>
<sequence length="613" mass="70340">MNRRLKELLELEEKREMAFENQCRTQLKRKKYIDGYRKIFNLKKDDKVLHCVATGKIKSRKLTYIWEGPFNVDEVSSNGNILISNGNILISNEDKTNVRLVNGNKLRPYGTRQFLRGDPFIDQVEQIIREADNNIKASEPGIENDQLNEEVDCYCIGWTPETFNDVPYHQDVQKVYPDGSDHFPDMREVLPDGKLNNPEKGWYHPDVQRVIPFGQKYLPDQEAAQPKDTRVTKSRSGLGVVRGVERKQAYTSRVRRTDRNSKTELNQLSEKKWAISDDSKGVNVQSKGRAEGISLIESLKLVGKPNRKGVYRVRVERKLQSPFVSPYRNRALVLGSGKAINMGRKPASSKIVEEAKDASLPENLIVTSKEQVAGHKTFDCYCKEIDRIDWDDEKRASYWLKQFGALTALRLTHIEPDLIAKLVNAYNPVTNRIYLNNHEDVLCESMICDVFQLSDEGPAVSRKPEIPHEWISYCYPEYAIPEKKDKEYYAATRCTDPEWKNKISWVLRYMLGQAEGREIPKGVLAAMIQAEVEGQVVNWATIVFERIRGELRRLKAIRKGDHLRTEAGPQLTMVAEYIAYEKKDKDKAQKKIMAAPTVSSTPSGRRQCTRLEA</sequence>
<dbReference type="EMBL" id="JBJQOH010000002">
    <property type="protein sequence ID" value="KAL3698780.1"/>
    <property type="molecule type" value="Genomic_DNA"/>
</dbReference>
<protein>
    <submittedName>
        <fullName evidence="2">Uncharacterized protein</fullName>
    </submittedName>
</protein>
<organism evidence="2 3">
    <name type="scientific">Riccia sorocarpa</name>
    <dbReference type="NCBI Taxonomy" id="122646"/>
    <lineage>
        <taxon>Eukaryota</taxon>
        <taxon>Viridiplantae</taxon>
        <taxon>Streptophyta</taxon>
        <taxon>Embryophyta</taxon>
        <taxon>Marchantiophyta</taxon>
        <taxon>Marchantiopsida</taxon>
        <taxon>Marchantiidae</taxon>
        <taxon>Marchantiales</taxon>
        <taxon>Ricciaceae</taxon>
        <taxon>Riccia</taxon>
    </lineage>
</organism>
<proteinExistence type="predicted"/>
<dbReference type="AlphaFoldDB" id="A0ABD3I8R0"/>
<evidence type="ECO:0000256" key="1">
    <source>
        <dbReference type="SAM" id="MobiDB-lite"/>
    </source>
</evidence>
<evidence type="ECO:0000313" key="2">
    <source>
        <dbReference type="EMBL" id="KAL3698780.1"/>
    </source>
</evidence>
<feature type="compositionally biased region" description="Polar residues" evidence="1">
    <location>
        <begin position="597"/>
        <end position="606"/>
    </location>
</feature>
<dbReference type="Proteomes" id="UP001633002">
    <property type="component" value="Unassembled WGS sequence"/>
</dbReference>
<name>A0ABD3I8R0_9MARC</name>
<comment type="caution">
    <text evidence="2">The sequence shown here is derived from an EMBL/GenBank/DDBJ whole genome shotgun (WGS) entry which is preliminary data.</text>
</comment>
<accession>A0ABD3I8R0</accession>
<evidence type="ECO:0000313" key="3">
    <source>
        <dbReference type="Proteomes" id="UP001633002"/>
    </source>
</evidence>
<keyword evidence="3" id="KW-1185">Reference proteome</keyword>
<feature type="region of interest" description="Disordered" evidence="1">
    <location>
        <begin position="593"/>
        <end position="613"/>
    </location>
</feature>
<reference evidence="2 3" key="1">
    <citation type="submission" date="2024-09" db="EMBL/GenBank/DDBJ databases">
        <title>Chromosome-scale assembly of Riccia sorocarpa.</title>
        <authorList>
            <person name="Paukszto L."/>
        </authorList>
    </citation>
    <scope>NUCLEOTIDE SEQUENCE [LARGE SCALE GENOMIC DNA]</scope>
    <source>
        <strain evidence="2">LP-2024</strain>
        <tissue evidence="2">Aerial parts of the thallus</tissue>
    </source>
</reference>